<dbReference type="PROSITE" id="PS51354">
    <property type="entry name" value="GLUTAREDOXIN_2"/>
    <property type="match status" value="1"/>
</dbReference>
<dbReference type="AlphaFoldDB" id="A0A7Y8GZR6"/>
<keyword evidence="4" id="KW-0676">Redox-active center</keyword>
<dbReference type="Proteomes" id="UP000545507">
    <property type="component" value="Unassembled WGS sequence"/>
</dbReference>
<comment type="function">
    <text evidence="4">Has a glutathione-disulfide oxidoreductase activity in the presence of NADPH and glutathione reductase. Reduces low molecular weight disulfides and proteins.</text>
</comment>
<accession>A0A7Y8GZR6</accession>
<evidence type="ECO:0000256" key="1">
    <source>
        <dbReference type="ARBA" id="ARBA00007787"/>
    </source>
</evidence>
<reference evidence="6 7" key="1">
    <citation type="submission" date="2019-09" db="EMBL/GenBank/DDBJ databases">
        <title>Hydrogenophaga aromatica sp. nov., isolated from a para-xylene-degrading enrichment culture.</title>
        <authorList>
            <person name="Tancsics A."/>
            <person name="Banerjee S."/>
        </authorList>
    </citation>
    <scope>NUCLEOTIDE SEQUENCE [LARGE SCALE GENOMIC DNA]</scope>
    <source>
        <strain evidence="6 7">D2P1</strain>
    </source>
</reference>
<organism evidence="6 7">
    <name type="scientific">Hydrogenophaga aromaticivorans</name>
    <dbReference type="NCBI Taxonomy" id="2610898"/>
    <lineage>
        <taxon>Bacteria</taxon>
        <taxon>Pseudomonadati</taxon>
        <taxon>Pseudomonadota</taxon>
        <taxon>Betaproteobacteria</taxon>
        <taxon>Burkholderiales</taxon>
        <taxon>Comamonadaceae</taxon>
        <taxon>Hydrogenophaga</taxon>
    </lineage>
</organism>
<dbReference type="SUPFAM" id="SSF52833">
    <property type="entry name" value="Thioredoxin-like"/>
    <property type="match status" value="1"/>
</dbReference>
<dbReference type="GO" id="GO:0015038">
    <property type="term" value="F:glutathione disulfide oxidoreductase activity"/>
    <property type="evidence" value="ECO:0007669"/>
    <property type="project" value="UniProtKB-UniRule"/>
</dbReference>
<evidence type="ECO:0000256" key="3">
    <source>
        <dbReference type="ARBA" id="ARBA00022982"/>
    </source>
</evidence>
<dbReference type="RefSeq" id="WP_177137099.1">
    <property type="nucleotide sequence ID" value="NZ_VYGV01000016.1"/>
</dbReference>
<dbReference type="InterPro" id="IPR002109">
    <property type="entry name" value="Glutaredoxin"/>
</dbReference>
<dbReference type="Pfam" id="PF00462">
    <property type="entry name" value="Glutaredoxin"/>
    <property type="match status" value="1"/>
</dbReference>
<comment type="caution">
    <text evidence="6">The sequence shown here is derived from an EMBL/GenBank/DDBJ whole genome shotgun (WGS) entry which is preliminary data.</text>
</comment>
<name>A0A7Y8GZR6_9BURK</name>
<dbReference type="EMBL" id="VYGV01000016">
    <property type="protein sequence ID" value="NWF47214.1"/>
    <property type="molecule type" value="Genomic_DNA"/>
</dbReference>
<keyword evidence="4" id="KW-0963">Cytoplasm</keyword>
<evidence type="ECO:0000256" key="4">
    <source>
        <dbReference type="RuleBase" id="RU364065"/>
    </source>
</evidence>
<dbReference type="CDD" id="cd03418">
    <property type="entry name" value="GRX_GRXb_1_3_like"/>
    <property type="match status" value="1"/>
</dbReference>
<evidence type="ECO:0000256" key="2">
    <source>
        <dbReference type="ARBA" id="ARBA00022448"/>
    </source>
</evidence>
<proteinExistence type="inferred from homology"/>
<dbReference type="PANTHER" id="PTHR45694">
    <property type="entry name" value="GLUTAREDOXIN 2"/>
    <property type="match status" value="1"/>
</dbReference>
<dbReference type="NCBIfam" id="TIGR02181">
    <property type="entry name" value="GRX_bact"/>
    <property type="match status" value="1"/>
</dbReference>
<dbReference type="PRINTS" id="PR00160">
    <property type="entry name" value="GLUTAREDOXIN"/>
</dbReference>
<keyword evidence="2 4" id="KW-0813">Transport</keyword>
<keyword evidence="7" id="KW-1185">Reference proteome</keyword>
<comment type="similarity">
    <text evidence="1 4">Belongs to the glutaredoxin family.</text>
</comment>
<dbReference type="PANTHER" id="PTHR45694:SF18">
    <property type="entry name" value="GLUTAREDOXIN-1-RELATED"/>
    <property type="match status" value="1"/>
</dbReference>
<protein>
    <recommendedName>
        <fullName evidence="4">Glutaredoxin</fullName>
    </recommendedName>
</protein>
<sequence length="86" mass="9417">MVSITLYSAQGCGYCSAAESLLRRKGVTQWHKIDVDQEPGMLEKMIQLTGRRTVPQIFIGPVHVGGFDDLLSLDKGGKLDDLLNAL</sequence>
<dbReference type="GO" id="GO:0034599">
    <property type="term" value="P:cellular response to oxidative stress"/>
    <property type="evidence" value="ECO:0007669"/>
    <property type="project" value="TreeGrafter"/>
</dbReference>
<dbReference type="GO" id="GO:0005737">
    <property type="term" value="C:cytoplasm"/>
    <property type="evidence" value="ECO:0007669"/>
    <property type="project" value="TreeGrafter"/>
</dbReference>
<dbReference type="Gene3D" id="3.40.30.10">
    <property type="entry name" value="Glutaredoxin"/>
    <property type="match status" value="1"/>
</dbReference>
<gene>
    <name evidence="6" type="primary">grxC</name>
    <name evidence="6" type="ORF">F3K02_18435</name>
</gene>
<dbReference type="InterPro" id="IPR014025">
    <property type="entry name" value="Glutaredoxin_subgr"/>
</dbReference>
<dbReference type="InterPro" id="IPR011900">
    <property type="entry name" value="GRX_bact"/>
</dbReference>
<keyword evidence="3 4" id="KW-0249">Electron transport</keyword>
<evidence type="ECO:0000259" key="5">
    <source>
        <dbReference type="Pfam" id="PF00462"/>
    </source>
</evidence>
<evidence type="ECO:0000313" key="7">
    <source>
        <dbReference type="Proteomes" id="UP000545507"/>
    </source>
</evidence>
<dbReference type="InterPro" id="IPR036249">
    <property type="entry name" value="Thioredoxin-like_sf"/>
</dbReference>
<evidence type="ECO:0000313" key="6">
    <source>
        <dbReference type="EMBL" id="NWF47214.1"/>
    </source>
</evidence>
<feature type="domain" description="Glutaredoxin" evidence="5">
    <location>
        <begin position="4"/>
        <end position="64"/>
    </location>
</feature>
<dbReference type="GO" id="GO:0045454">
    <property type="term" value="P:cell redox homeostasis"/>
    <property type="evidence" value="ECO:0007669"/>
    <property type="project" value="InterPro"/>
</dbReference>